<evidence type="ECO:0000313" key="1">
    <source>
        <dbReference type="EMBL" id="KAJ1180311.1"/>
    </source>
</evidence>
<protein>
    <submittedName>
        <fullName evidence="1">Uncharacterized protein</fullName>
    </submittedName>
</protein>
<dbReference type="AlphaFoldDB" id="A0AAV7TVS9"/>
<name>A0AAV7TVS9_PLEWA</name>
<sequence length="167" mass="18927">MGKCMWGRWSGSNRPGPSWLVDVSEISRLSQDRRKDRTESVVYMSTKNPFRRSLVSLEKSAVMRISKLSILKGACARDADRSWRTCSCLKRHAMIGPGFGGPIFPLWAQTMYSLELQWRFEGYFGQFWEDGAEEGGAVCAFCVLRKAKKADVVPPTSILQVYKFTTV</sequence>
<evidence type="ECO:0000313" key="2">
    <source>
        <dbReference type="Proteomes" id="UP001066276"/>
    </source>
</evidence>
<gene>
    <name evidence="1" type="ORF">NDU88_005533</name>
</gene>
<reference evidence="1" key="1">
    <citation type="journal article" date="2022" name="bioRxiv">
        <title>Sequencing and chromosome-scale assembly of the giantPleurodeles waltlgenome.</title>
        <authorList>
            <person name="Brown T."/>
            <person name="Elewa A."/>
            <person name="Iarovenko S."/>
            <person name="Subramanian E."/>
            <person name="Araus A.J."/>
            <person name="Petzold A."/>
            <person name="Susuki M."/>
            <person name="Suzuki K.-i.T."/>
            <person name="Hayashi T."/>
            <person name="Toyoda A."/>
            <person name="Oliveira C."/>
            <person name="Osipova E."/>
            <person name="Leigh N.D."/>
            <person name="Simon A."/>
            <person name="Yun M.H."/>
        </authorList>
    </citation>
    <scope>NUCLEOTIDE SEQUENCE</scope>
    <source>
        <strain evidence="1">20211129_DDA</strain>
        <tissue evidence="1">Liver</tissue>
    </source>
</reference>
<proteinExistence type="predicted"/>
<accession>A0AAV7TVS9</accession>
<organism evidence="1 2">
    <name type="scientific">Pleurodeles waltl</name>
    <name type="common">Iberian ribbed newt</name>
    <dbReference type="NCBI Taxonomy" id="8319"/>
    <lineage>
        <taxon>Eukaryota</taxon>
        <taxon>Metazoa</taxon>
        <taxon>Chordata</taxon>
        <taxon>Craniata</taxon>
        <taxon>Vertebrata</taxon>
        <taxon>Euteleostomi</taxon>
        <taxon>Amphibia</taxon>
        <taxon>Batrachia</taxon>
        <taxon>Caudata</taxon>
        <taxon>Salamandroidea</taxon>
        <taxon>Salamandridae</taxon>
        <taxon>Pleurodelinae</taxon>
        <taxon>Pleurodeles</taxon>
    </lineage>
</organism>
<dbReference type="EMBL" id="JANPWB010000006">
    <property type="protein sequence ID" value="KAJ1180311.1"/>
    <property type="molecule type" value="Genomic_DNA"/>
</dbReference>
<comment type="caution">
    <text evidence="1">The sequence shown here is derived from an EMBL/GenBank/DDBJ whole genome shotgun (WGS) entry which is preliminary data.</text>
</comment>
<keyword evidence="2" id="KW-1185">Reference proteome</keyword>
<dbReference type="Proteomes" id="UP001066276">
    <property type="component" value="Chromosome 3_2"/>
</dbReference>